<protein>
    <submittedName>
        <fullName evidence="1">Osmotically inducible protein OsmC</fullName>
    </submittedName>
</protein>
<evidence type="ECO:0000313" key="2">
    <source>
        <dbReference type="Proteomes" id="UP000534186"/>
    </source>
</evidence>
<dbReference type="Gene3D" id="3.30.300.20">
    <property type="match status" value="1"/>
</dbReference>
<dbReference type="EMBL" id="JACCCV010000001">
    <property type="protein sequence ID" value="NYF50151.1"/>
    <property type="molecule type" value="Genomic_DNA"/>
</dbReference>
<evidence type="ECO:0000313" key="1">
    <source>
        <dbReference type="EMBL" id="NYF50151.1"/>
    </source>
</evidence>
<organism evidence="1 2">
    <name type="scientific">Tunturiibacter lichenicola</name>
    <dbReference type="NCBI Taxonomy" id="2051959"/>
    <lineage>
        <taxon>Bacteria</taxon>
        <taxon>Pseudomonadati</taxon>
        <taxon>Acidobacteriota</taxon>
        <taxon>Terriglobia</taxon>
        <taxon>Terriglobales</taxon>
        <taxon>Acidobacteriaceae</taxon>
        <taxon>Tunturiibacter</taxon>
    </lineage>
</organism>
<accession>A0A7Y9NIU3</accession>
<dbReference type="PANTHER" id="PTHR42830:SF1">
    <property type="entry name" value="OSMOTICALLY INDUCIBLE FAMILY PROTEIN"/>
    <property type="match status" value="1"/>
</dbReference>
<name>A0A7Y9NIU3_9BACT</name>
<dbReference type="Proteomes" id="UP000534186">
    <property type="component" value="Unassembled WGS sequence"/>
</dbReference>
<dbReference type="GO" id="GO:0004601">
    <property type="term" value="F:peroxidase activity"/>
    <property type="evidence" value="ECO:0007669"/>
    <property type="project" value="InterPro"/>
</dbReference>
<gene>
    <name evidence="1" type="ORF">HDF12_000516</name>
</gene>
<dbReference type="SUPFAM" id="SSF82784">
    <property type="entry name" value="OsmC-like"/>
    <property type="match status" value="1"/>
</dbReference>
<dbReference type="PANTHER" id="PTHR42830">
    <property type="entry name" value="OSMOTICALLY INDUCIBLE FAMILY PROTEIN"/>
    <property type="match status" value="1"/>
</dbReference>
<comment type="caution">
    <text evidence="1">The sequence shown here is derived from an EMBL/GenBank/DDBJ whole genome shotgun (WGS) entry which is preliminary data.</text>
</comment>
<dbReference type="InterPro" id="IPR052707">
    <property type="entry name" value="OsmC_Ohr_Peroxiredoxin"/>
</dbReference>
<dbReference type="NCBIfam" id="TIGR03562">
    <property type="entry name" value="osmo_induc_OsmC"/>
    <property type="match status" value="1"/>
</dbReference>
<dbReference type="Pfam" id="PF02566">
    <property type="entry name" value="OsmC"/>
    <property type="match status" value="1"/>
</dbReference>
<dbReference type="InterPro" id="IPR015946">
    <property type="entry name" value="KH_dom-like_a/b"/>
</dbReference>
<sequence length="140" mass="14659">MDRTGSAVWHGKIMDGTGTISTQSGTLKDTQYSFKTRFADGVGTNPEELIAAAHAGCFTMALSGQLTEAGFTPDTIETTAVLTLDVHGAPTITKIHLTTKAKIPGIDKAKFDELAHNAEVGCPVSKVLKAATITLDATLL</sequence>
<reference evidence="1 2" key="1">
    <citation type="submission" date="2020-07" db="EMBL/GenBank/DDBJ databases">
        <title>Genomic Encyclopedia of Type Strains, Phase IV (KMG-V): Genome sequencing to study the core and pangenomes of soil and plant-associated prokaryotes.</title>
        <authorList>
            <person name="Whitman W."/>
        </authorList>
    </citation>
    <scope>NUCLEOTIDE SEQUENCE [LARGE SCALE GENOMIC DNA]</scope>
    <source>
        <strain evidence="1 2">M8UP30</strain>
    </source>
</reference>
<dbReference type="GO" id="GO:0006979">
    <property type="term" value="P:response to oxidative stress"/>
    <property type="evidence" value="ECO:0007669"/>
    <property type="project" value="InterPro"/>
</dbReference>
<dbReference type="AlphaFoldDB" id="A0A7Y9NIU3"/>
<dbReference type="InterPro" id="IPR036102">
    <property type="entry name" value="OsmC/Ohrsf"/>
</dbReference>
<dbReference type="InterPro" id="IPR003718">
    <property type="entry name" value="OsmC/Ohr_fam"/>
</dbReference>
<proteinExistence type="predicted"/>
<dbReference type="InterPro" id="IPR019904">
    <property type="entry name" value="Peroxiredoxin_OsmC"/>
</dbReference>